<reference evidence="5 6" key="1">
    <citation type="journal article" date="2019" name="Int. J. Syst. Evol. Microbiol.">
        <title>The Global Catalogue of Microorganisms (GCM) 10K type strain sequencing project: providing services to taxonomists for standard genome sequencing and annotation.</title>
        <authorList>
            <consortium name="The Broad Institute Genomics Platform"/>
            <consortium name="The Broad Institute Genome Sequencing Center for Infectious Disease"/>
            <person name="Wu L."/>
            <person name="Ma J."/>
        </authorList>
    </citation>
    <scope>NUCLEOTIDE SEQUENCE [LARGE SCALE GENOMIC DNA]</scope>
    <source>
        <strain evidence="5 6">JCM 6922</strain>
    </source>
</reference>
<dbReference type="SUPFAM" id="SSF46785">
    <property type="entry name" value="Winged helix' DNA-binding domain"/>
    <property type="match status" value="1"/>
</dbReference>
<proteinExistence type="predicted"/>
<gene>
    <name evidence="5" type="ORF">GCM10010421_51190</name>
</gene>
<feature type="domain" description="HTH marR-type" evidence="4">
    <location>
        <begin position="29"/>
        <end position="89"/>
    </location>
</feature>
<evidence type="ECO:0000256" key="1">
    <source>
        <dbReference type="ARBA" id="ARBA00023015"/>
    </source>
</evidence>
<keyword evidence="3" id="KW-0804">Transcription</keyword>
<evidence type="ECO:0000313" key="5">
    <source>
        <dbReference type="EMBL" id="GAA2452220.1"/>
    </source>
</evidence>
<evidence type="ECO:0000259" key="4">
    <source>
        <dbReference type="Pfam" id="PF12802"/>
    </source>
</evidence>
<dbReference type="EMBL" id="BAAATK010000042">
    <property type="protein sequence ID" value="GAA2452220.1"/>
    <property type="molecule type" value="Genomic_DNA"/>
</dbReference>
<protein>
    <submittedName>
        <fullName evidence="5">MarR family transcriptional regulator</fullName>
    </submittedName>
</protein>
<dbReference type="Gene3D" id="1.10.10.10">
    <property type="entry name" value="Winged helix-like DNA-binding domain superfamily/Winged helix DNA-binding domain"/>
    <property type="match status" value="1"/>
</dbReference>
<keyword evidence="6" id="KW-1185">Reference proteome</keyword>
<sequence length="165" mass="18585">MTEANGTRRDPEAVSRFVEHFAAQLVEAGLPRMPARVFAALLASDSGALTSAELSEQLRISPAAVSGAVRYLAQVHMLSREREPGSRRERYRVHSDQWYESLTNREAILKRWEDALREGVTGLGADTPAGRRLAETLAFFEFVEREIAALMERWRVHREKTFGGT</sequence>
<dbReference type="RefSeq" id="WP_344607459.1">
    <property type="nucleotide sequence ID" value="NZ_BAAATK010000042.1"/>
</dbReference>
<dbReference type="InterPro" id="IPR036390">
    <property type="entry name" value="WH_DNA-bd_sf"/>
</dbReference>
<evidence type="ECO:0000256" key="3">
    <source>
        <dbReference type="ARBA" id="ARBA00023163"/>
    </source>
</evidence>
<evidence type="ECO:0000313" key="6">
    <source>
        <dbReference type="Proteomes" id="UP001500460"/>
    </source>
</evidence>
<dbReference type="InterPro" id="IPR052362">
    <property type="entry name" value="HTH-GbsR_regulator"/>
</dbReference>
<dbReference type="PANTHER" id="PTHR38465">
    <property type="entry name" value="HTH-TYPE TRANSCRIPTIONAL REGULATOR MJ1563-RELATED"/>
    <property type="match status" value="1"/>
</dbReference>
<dbReference type="InterPro" id="IPR000835">
    <property type="entry name" value="HTH_MarR-typ"/>
</dbReference>
<dbReference type="PANTHER" id="PTHR38465:SF2">
    <property type="entry name" value="HTH-TYPE TRANSCRIPTIONAL REGULATOR MMPR5"/>
    <property type="match status" value="1"/>
</dbReference>
<evidence type="ECO:0000256" key="2">
    <source>
        <dbReference type="ARBA" id="ARBA00023125"/>
    </source>
</evidence>
<dbReference type="Proteomes" id="UP001500460">
    <property type="component" value="Unassembled WGS sequence"/>
</dbReference>
<dbReference type="Pfam" id="PF12802">
    <property type="entry name" value="MarR_2"/>
    <property type="match status" value="1"/>
</dbReference>
<comment type="caution">
    <text evidence="5">The sequence shown here is derived from an EMBL/GenBank/DDBJ whole genome shotgun (WGS) entry which is preliminary data.</text>
</comment>
<organism evidence="5 6">
    <name type="scientific">Streptomyces glaucus</name>
    <dbReference type="NCBI Taxonomy" id="284029"/>
    <lineage>
        <taxon>Bacteria</taxon>
        <taxon>Bacillati</taxon>
        <taxon>Actinomycetota</taxon>
        <taxon>Actinomycetes</taxon>
        <taxon>Kitasatosporales</taxon>
        <taxon>Streptomycetaceae</taxon>
        <taxon>Streptomyces</taxon>
    </lineage>
</organism>
<dbReference type="InterPro" id="IPR036388">
    <property type="entry name" value="WH-like_DNA-bd_sf"/>
</dbReference>
<keyword evidence="2" id="KW-0238">DNA-binding</keyword>
<keyword evidence="1" id="KW-0805">Transcription regulation</keyword>
<accession>A0ABN3K8C3</accession>
<name>A0ABN3K8C3_9ACTN</name>